<reference evidence="2 3" key="1">
    <citation type="submission" date="2018-11" db="EMBL/GenBank/DDBJ databases">
        <authorList>
            <consortium name="Pathogen Informatics"/>
        </authorList>
    </citation>
    <scope>NUCLEOTIDE SEQUENCE [LARGE SCALE GENOMIC DNA]</scope>
</reference>
<proteinExistence type="predicted"/>
<keyword evidence="3" id="KW-1185">Reference proteome</keyword>
<sequence>MQLQRNLVVLPMKDPLIMRELTMWFYAHNEYAASFRMMGDIVAAEETAARLERRAAPEIRMFFDSSRNMDRRRYNFPAANEVAVVFVGEDNDVPATRALAIHHKDGRLRVIQDIDGRCDPLTYPLLFPKGGLGWHVDLTKNASTRTRTRITQREFYSYLFSVRTSFSPLHYASKLLQQFAVDAYVKIEQNRLNYARTHQKELRIDSYHELMDHLASDDAHEPAGQRVILPATFQGGPRAMHQSYQDAMSIVARYGKPDYFLTFTCNPRWREISENLYAGQTPSDRPDIVARVFHRKLEVLRESLFKNNILGRVAAYVGPIQSLEILTRLTPPSRPTYRTQLRIHDCSTSSLAT</sequence>
<dbReference type="InterPro" id="IPR025476">
    <property type="entry name" value="Helitron_helicase-like"/>
</dbReference>
<evidence type="ECO:0000313" key="2">
    <source>
        <dbReference type="EMBL" id="VDN19887.1"/>
    </source>
</evidence>
<gene>
    <name evidence="2" type="ORF">CGOC_LOCUS8683</name>
</gene>
<dbReference type="Proteomes" id="UP000271889">
    <property type="component" value="Unassembled WGS sequence"/>
</dbReference>
<dbReference type="PANTHER" id="PTHR45786:SF74">
    <property type="entry name" value="ATP-DEPENDENT DNA HELICASE"/>
    <property type="match status" value="1"/>
</dbReference>
<name>A0A3P7M7X6_CYLGO</name>
<dbReference type="Pfam" id="PF14214">
    <property type="entry name" value="Helitron_like_N"/>
    <property type="match status" value="1"/>
</dbReference>
<evidence type="ECO:0000313" key="3">
    <source>
        <dbReference type="Proteomes" id="UP000271889"/>
    </source>
</evidence>
<protein>
    <recommendedName>
        <fullName evidence="1">Helitron helicase-like domain-containing protein</fullName>
    </recommendedName>
</protein>
<feature type="domain" description="Helitron helicase-like" evidence="1">
    <location>
        <begin position="156"/>
        <end position="319"/>
    </location>
</feature>
<dbReference type="PANTHER" id="PTHR45786">
    <property type="entry name" value="DNA BINDING PROTEIN-LIKE"/>
    <property type="match status" value="1"/>
</dbReference>
<dbReference type="AlphaFoldDB" id="A0A3P7M7X6"/>
<organism evidence="2 3">
    <name type="scientific">Cylicostephanus goldi</name>
    <name type="common">Nematode worm</name>
    <dbReference type="NCBI Taxonomy" id="71465"/>
    <lineage>
        <taxon>Eukaryota</taxon>
        <taxon>Metazoa</taxon>
        <taxon>Ecdysozoa</taxon>
        <taxon>Nematoda</taxon>
        <taxon>Chromadorea</taxon>
        <taxon>Rhabditida</taxon>
        <taxon>Rhabditina</taxon>
        <taxon>Rhabditomorpha</taxon>
        <taxon>Strongyloidea</taxon>
        <taxon>Strongylidae</taxon>
        <taxon>Cylicostephanus</taxon>
    </lineage>
</organism>
<dbReference type="OrthoDB" id="10039910at2759"/>
<dbReference type="EMBL" id="UYRV01104677">
    <property type="protein sequence ID" value="VDN19887.1"/>
    <property type="molecule type" value="Genomic_DNA"/>
</dbReference>
<accession>A0A3P7M7X6</accession>
<evidence type="ECO:0000259" key="1">
    <source>
        <dbReference type="Pfam" id="PF14214"/>
    </source>
</evidence>